<dbReference type="Pfam" id="PF04186">
    <property type="entry name" value="FxsA"/>
    <property type="match status" value="1"/>
</dbReference>
<feature type="transmembrane region" description="Helical" evidence="1">
    <location>
        <begin position="26"/>
        <end position="46"/>
    </location>
</feature>
<dbReference type="InterPro" id="IPR007313">
    <property type="entry name" value="FxsA"/>
</dbReference>
<name>A0A0D6ZAR8_9BACI</name>
<evidence type="ECO:0000313" key="3">
    <source>
        <dbReference type="Proteomes" id="UP000032512"/>
    </source>
</evidence>
<dbReference type="EMBL" id="JXIQ01000078">
    <property type="protein sequence ID" value="KIY22141.1"/>
    <property type="molecule type" value="Genomic_DNA"/>
</dbReference>
<dbReference type="GO" id="GO:0016020">
    <property type="term" value="C:membrane"/>
    <property type="evidence" value="ECO:0007669"/>
    <property type="project" value="InterPro"/>
</dbReference>
<organism evidence="2 3">
    <name type="scientific">Mesobacillus subterraneus</name>
    <dbReference type="NCBI Taxonomy" id="285983"/>
    <lineage>
        <taxon>Bacteria</taxon>
        <taxon>Bacillati</taxon>
        <taxon>Bacillota</taxon>
        <taxon>Bacilli</taxon>
        <taxon>Bacillales</taxon>
        <taxon>Bacillaceae</taxon>
        <taxon>Mesobacillus</taxon>
    </lineage>
</organism>
<feature type="transmembrane region" description="Helical" evidence="1">
    <location>
        <begin position="70"/>
        <end position="100"/>
    </location>
</feature>
<dbReference type="RefSeq" id="WP_044393400.1">
    <property type="nucleotide sequence ID" value="NZ_JXIQ01000078.1"/>
</dbReference>
<evidence type="ECO:0000313" key="2">
    <source>
        <dbReference type="EMBL" id="KIY22141.1"/>
    </source>
</evidence>
<keyword evidence="3" id="KW-1185">Reference proteome</keyword>
<proteinExistence type="predicted"/>
<dbReference type="NCBIfam" id="NF008528">
    <property type="entry name" value="PRK11463.1-2"/>
    <property type="match status" value="1"/>
</dbReference>
<keyword evidence="1" id="KW-1133">Transmembrane helix</keyword>
<protein>
    <submittedName>
        <fullName evidence="2">Exlusion protein FxsA</fullName>
    </submittedName>
</protein>
<dbReference type="AlphaFoldDB" id="A0A0D6ZAR8"/>
<accession>A0A0D6ZAR8</accession>
<dbReference type="PANTHER" id="PTHR35335">
    <property type="entry name" value="UPF0716 PROTEIN FXSA"/>
    <property type="match status" value="1"/>
</dbReference>
<dbReference type="Proteomes" id="UP000032512">
    <property type="component" value="Unassembled WGS sequence"/>
</dbReference>
<evidence type="ECO:0000256" key="1">
    <source>
        <dbReference type="SAM" id="Phobius"/>
    </source>
</evidence>
<gene>
    <name evidence="2" type="ORF">UB32_09960</name>
</gene>
<keyword evidence="1" id="KW-0472">Membrane</keyword>
<dbReference type="PANTHER" id="PTHR35335:SF1">
    <property type="entry name" value="UPF0716 PROTEIN FXSA"/>
    <property type="match status" value="1"/>
</dbReference>
<dbReference type="OrthoDB" id="9792788at2"/>
<reference evidence="2 3" key="1">
    <citation type="submission" date="2015-01" db="EMBL/GenBank/DDBJ databases">
        <title>Draft genome sequences of the supercritical CO2 tolerant bacteria Bacillus subterraneus MITOT1 and Bacillus cereus MIT0214.</title>
        <authorList>
            <person name="Peet K.C."/>
            <person name="Thompson J.R."/>
        </authorList>
    </citation>
    <scope>NUCLEOTIDE SEQUENCE [LARGE SCALE GENOMIC DNA]</scope>
    <source>
        <strain evidence="2 3">MITOT1</strain>
    </source>
</reference>
<sequence length="128" mass="14098">MKYIFLILVIVPAAEIGILMFSGQTIGIPATIVLILLTGFLGAFLAKQQGLETIRKTQEIVRRGMMPGDVILDGISILTGGILLLTPGFITDILGFLLLAPPTRKFFKALMLKQFRNWIDKGTIKVIR</sequence>
<comment type="caution">
    <text evidence="2">The sequence shown here is derived from an EMBL/GenBank/DDBJ whole genome shotgun (WGS) entry which is preliminary data.</text>
</comment>
<dbReference type="PATRIC" id="fig|285983.3.peg.542"/>
<keyword evidence="1" id="KW-0812">Transmembrane</keyword>